<keyword evidence="4" id="KW-1185">Reference proteome</keyword>
<dbReference type="Gene3D" id="3.90.79.10">
    <property type="entry name" value="Nucleoside Triphosphate Pyrophosphohydrolase"/>
    <property type="match status" value="1"/>
</dbReference>
<dbReference type="EMBL" id="CAUWAG010000013">
    <property type="protein sequence ID" value="CAJ2509926.1"/>
    <property type="molecule type" value="Genomic_DNA"/>
</dbReference>
<feature type="compositionally biased region" description="Low complexity" evidence="1">
    <location>
        <begin position="257"/>
        <end position="288"/>
    </location>
</feature>
<feature type="compositionally biased region" description="Low complexity" evidence="1">
    <location>
        <begin position="402"/>
        <end position="412"/>
    </location>
</feature>
<dbReference type="SUPFAM" id="SSF56954">
    <property type="entry name" value="Outer membrane efflux proteins (OEP)"/>
    <property type="match status" value="1"/>
</dbReference>
<comment type="caution">
    <text evidence="3">The sequence shown here is derived from an EMBL/GenBank/DDBJ whole genome shotgun (WGS) entry which is preliminary data.</text>
</comment>
<gene>
    <name evidence="3" type="ORF">KHLLAP_LOCUS10394</name>
</gene>
<feature type="compositionally biased region" description="Polar residues" evidence="1">
    <location>
        <begin position="238"/>
        <end position="256"/>
    </location>
</feature>
<evidence type="ECO:0000313" key="3">
    <source>
        <dbReference type="EMBL" id="CAJ2509926.1"/>
    </source>
</evidence>
<feature type="region of interest" description="Disordered" evidence="1">
    <location>
        <begin position="235"/>
        <end position="296"/>
    </location>
</feature>
<sequence length="474" mass="52773">MSTAYKCVAGHEHRSQNPVAGLALLAELDGVMNAFLDRRLNGTWSTYGGFVDREETNRQAAFRKTREETGLIDDDLIYIEWQATNEHGNGFRYTCLCDSLRQKKNRQGHRQLSSESPGAGWYPINDLPRPLHPWFEEWSGNLVQMATAAQHHPDLYREVNGKPQQFLASQQQFTECQKKLAASRQQFRESQQNLTATQQQFRESQQNLTATQNLTASKQQLVDSQHSEARANARIANAQGQKPTKPSGQLPPNTYISPSPTGSPTQSSPESPDQIFLSPPQTTSQTPSQSPPQSPLMQQLTKQFKGMQVTDVTPQTMQQLIQRLQALQIADVTPEVLGHVVQHIEALRTTNNVPQNHPTQDALMQELVDRLQRMQLEGVTAADLEWLNTRFAAMQINGAARQGQAPQATGIPPQAPAPAGPGLSQNPCTVPRPISITRSSTVSCPLAGPEPEPEQTRHLRKVRKVRRQLLHSPN</sequence>
<feature type="domain" description="Nudix hydrolase" evidence="2">
    <location>
        <begin position="15"/>
        <end position="146"/>
    </location>
</feature>
<proteinExistence type="predicted"/>
<evidence type="ECO:0000259" key="2">
    <source>
        <dbReference type="PROSITE" id="PS51462"/>
    </source>
</evidence>
<feature type="region of interest" description="Disordered" evidence="1">
    <location>
        <begin position="402"/>
        <end position="458"/>
    </location>
</feature>
<dbReference type="AlphaFoldDB" id="A0AAI8VRS2"/>
<evidence type="ECO:0000256" key="1">
    <source>
        <dbReference type="SAM" id="MobiDB-lite"/>
    </source>
</evidence>
<reference evidence="3" key="1">
    <citation type="submission" date="2023-10" db="EMBL/GenBank/DDBJ databases">
        <authorList>
            <person name="Hackl T."/>
        </authorList>
    </citation>
    <scope>NUCLEOTIDE SEQUENCE</scope>
</reference>
<name>A0AAI8VRS2_9PEZI</name>
<dbReference type="PROSITE" id="PS51462">
    <property type="entry name" value="NUDIX"/>
    <property type="match status" value="1"/>
</dbReference>
<evidence type="ECO:0000313" key="4">
    <source>
        <dbReference type="Proteomes" id="UP001295740"/>
    </source>
</evidence>
<dbReference type="SUPFAM" id="SSF55811">
    <property type="entry name" value="Nudix"/>
    <property type="match status" value="1"/>
</dbReference>
<dbReference type="InterPro" id="IPR015797">
    <property type="entry name" value="NUDIX_hydrolase-like_dom_sf"/>
</dbReference>
<organism evidence="3 4">
    <name type="scientific">Anthostomella pinea</name>
    <dbReference type="NCBI Taxonomy" id="933095"/>
    <lineage>
        <taxon>Eukaryota</taxon>
        <taxon>Fungi</taxon>
        <taxon>Dikarya</taxon>
        <taxon>Ascomycota</taxon>
        <taxon>Pezizomycotina</taxon>
        <taxon>Sordariomycetes</taxon>
        <taxon>Xylariomycetidae</taxon>
        <taxon>Xylariales</taxon>
        <taxon>Xylariaceae</taxon>
        <taxon>Anthostomella</taxon>
    </lineage>
</organism>
<dbReference type="Proteomes" id="UP001295740">
    <property type="component" value="Unassembled WGS sequence"/>
</dbReference>
<protein>
    <submittedName>
        <fullName evidence="3">Uu.00g058260.m01.CDS01</fullName>
    </submittedName>
</protein>
<dbReference type="Pfam" id="PF00293">
    <property type="entry name" value="NUDIX"/>
    <property type="match status" value="1"/>
</dbReference>
<dbReference type="InterPro" id="IPR000086">
    <property type="entry name" value="NUDIX_hydrolase_dom"/>
</dbReference>
<feature type="region of interest" description="Disordered" evidence="1">
    <location>
        <begin position="187"/>
        <end position="208"/>
    </location>
</feature>
<accession>A0AAI8VRS2</accession>